<reference evidence="1" key="1">
    <citation type="journal article" date="2010" name="Science">
        <title>Plasticity of animal genome architecture unmasked by rapid evolution of a pelagic tunicate.</title>
        <authorList>
            <person name="Denoeud F."/>
            <person name="Henriet S."/>
            <person name="Mungpakdee S."/>
            <person name="Aury J.M."/>
            <person name="Da Silva C."/>
            <person name="Brinkmann H."/>
            <person name="Mikhaleva J."/>
            <person name="Olsen L.C."/>
            <person name="Jubin C."/>
            <person name="Canestro C."/>
            <person name="Bouquet J.M."/>
            <person name="Danks G."/>
            <person name="Poulain J."/>
            <person name="Campsteijn C."/>
            <person name="Adamski M."/>
            <person name="Cross I."/>
            <person name="Yadetie F."/>
            <person name="Muffato M."/>
            <person name="Louis A."/>
            <person name="Butcher S."/>
            <person name="Tsagkogeorga G."/>
            <person name="Konrad A."/>
            <person name="Singh S."/>
            <person name="Jensen M.F."/>
            <person name="Cong E.H."/>
            <person name="Eikeseth-Otteraa H."/>
            <person name="Noel B."/>
            <person name="Anthouard V."/>
            <person name="Porcel B.M."/>
            <person name="Kachouri-Lafond R."/>
            <person name="Nishino A."/>
            <person name="Ugolini M."/>
            <person name="Chourrout P."/>
            <person name="Nishida H."/>
            <person name="Aasland R."/>
            <person name="Huzurbazar S."/>
            <person name="Westhof E."/>
            <person name="Delsuc F."/>
            <person name="Lehrach H."/>
            <person name="Reinhardt R."/>
            <person name="Weissenbach J."/>
            <person name="Roy S.W."/>
            <person name="Artiguenave F."/>
            <person name="Postlethwait J.H."/>
            <person name="Manak J.R."/>
            <person name="Thompson E.M."/>
            <person name="Jaillon O."/>
            <person name="Du Pasquier L."/>
            <person name="Boudinot P."/>
            <person name="Liberles D.A."/>
            <person name="Volff J.N."/>
            <person name="Philippe H."/>
            <person name="Lenhard B."/>
            <person name="Roest Crollius H."/>
            <person name="Wincker P."/>
            <person name="Chourrout D."/>
        </authorList>
    </citation>
    <scope>NUCLEOTIDE SEQUENCE [LARGE SCALE GENOMIC DNA]</scope>
</reference>
<sequence>CPDNHYCPEGFPAAGGNVTPCPAGFKGGSGLSNPQDCTPCDAGHYCLSGEGETECPAGTYRAKQGAESKSDCIPLKPGTYSSATGLTGDIGTKCSEGNFCPPGSTKETPCPVGTYSNSTSLHYQHNCKTCEPGTYCDETGMTVGTQCTAGYYCPPGTIYEKQFPCQAGTFSDPGTKCQIIIDAFDWVNVDNPICDVECAYCTAGYYCPAATAKGDEKICPKGHYCPTGTMTEFQYPCQNGTYNAAEGKSEPDDCVICPDGSWCGKGTSEPTKCPAGRYYKHDGTSPTRAKNVDDCDLCPAGMFCTDTESSNCTANFETKIHKNTQKNPQKSKKP</sequence>
<dbReference type="EMBL" id="FN656949">
    <property type="protein sequence ID" value="CBY42201.1"/>
    <property type="molecule type" value="Genomic_DNA"/>
</dbReference>
<organism evidence="1">
    <name type="scientific">Oikopleura dioica</name>
    <name type="common">Tunicate</name>
    <dbReference type="NCBI Taxonomy" id="34765"/>
    <lineage>
        <taxon>Eukaryota</taxon>
        <taxon>Metazoa</taxon>
        <taxon>Chordata</taxon>
        <taxon>Tunicata</taxon>
        <taxon>Appendicularia</taxon>
        <taxon>Copelata</taxon>
        <taxon>Oikopleuridae</taxon>
        <taxon>Oikopleura</taxon>
    </lineage>
</organism>
<gene>
    <name evidence="1" type="ORF">GSOID_T00025874001</name>
</gene>
<accession>E4Z3C3</accession>
<proteinExistence type="predicted"/>
<dbReference type="Proteomes" id="UP000011014">
    <property type="component" value="Unassembled WGS sequence"/>
</dbReference>
<dbReference type="PANTHER" id="PTHR46104:SF1">
    <property type="entry name" value="GENE 9195-RELATED"/>
    <property type="match status" value="1"/>
</dbReference>
<protein>
    <recommendedName>
        <fullName evidence="2">Tyrosine-protein kinase ephrin type A/B receptor-like domain-containing protein</fullName>
    </recommendedName>
</protein>
<feature type="non-terminal residue" evidence="1">
    <location>
        <position position="1"/>
    </location>
</feature>
<dbReference type="Gene3D" id="2.10.50.10">
    <property type="entry name" value="Tumor Necrosis Factor Receptor, subunit A, domain 2"/>
    <property type="match status" value="1"/>
</dbReference>
<evidence type="ECO:0000313" key="1">
    <source>
        <dbReference type="EMBL" id="CBY42201.1"/>
    </source>
</evidence>
<name>E4Z3C3_OIKDI</name>
<dbReference type="AlphaFoldDB" id="E4Z3C3"/>
<dbReference type="SMART" id="SM01411">
    <property type="entry name" value="Ephrin_rec_like"/>
    <property type="match status" value="4"/>
</dbReference>
<evidence type="ECO:0008006" key="2">
    <source>
        <dbReference type="Google" id="ProtNLM"/>
    </source>
</evidence>
<dbReference type="PANTHER" id="PTHR46104">
    <property type="entry name" value="GENE 9195-RELATED-RELATED"/>
    <property type="match status" value="1"/>
</dbReference>